<reference evidence="2" key="1">
    <citation type="submission" date="2016-02" db="EMBL/GenBank/DDBJ databases">
        <authorList>
            <person name="Wibberg D."/>
        </authorList>
    </citation>
    <scope>NUCLEOTIDE SEQUENCE [LARGE SCALE GENOMIC DNA]</scope>
</reference>
<dbReference type="EMBL" id="FLUV01000235">
    <property type="protein sequence ID" value="SBW18287.1"/>
    <property type="molecule type" value="Genomic_DNA"/>
</dbReference>
<organism evidence="1 2">
    <name type="scientific">Candidatus Protofrankia californiensis</name>
    <dbReference type="NCBI Taxonomy" id="1839754"/>
    <lineage>
        <taxon>Bacteria</taxon>
        <taxon>Bacillati</taxon>
        <taxon>Actinomycetota</taxon>
        <taxon>Actinomycetes</taxon>
        <taxon>Frankiales</taxon>
        <taxon>Frankiaceae</taxon>
        <taxon>Protofrankia</taxon>
    </lineage>
</organism>
<dbReference type="AlphaFoldDB" id="A0A1C3NTX1"/>
<sequence>MPSTINEFKDDTGFERLLLDRATPLLPRSESRAVIDLRSVGSTSVARKPVAARVDISLTDSLGSSDRGVSADDLRPLIFGAAWKVLDLLVELSYEMNGVPPGNGRQYLIKEKVGGVATSRVGSVPPFDSHATLWSRLLQAYSSTTTLRNSLVHRKLIIDPSTGEMMGVPKLGDLAPIPLTTAEHTAFCQAVQGAAQAVIDSKLSTRRINQLSWTLDQLTAHHGQPSLGATAVRGIVPTVLATAEVSQDMVTLDAGFILARARLAVDGVSYFDLKLYIPDGRILTGALEDAPTGMVTFPLDEPPSWLQWT</sequence>
<keyword evidence="2" id="KW-1185">Reference proteome</keyword>
<name>A0A1C3NTX1_9ACTN</name>
<accession>A0A1C3NTX1</accession>
<dbReference type="Proteomes" id="UP000199013">
    <property type="component" value="Unassembled WGS sequence"/>
</dbReference>
<proteinExistence type="predicted"/>
<gene>
    <name evidence="1" type="ORF">FDG2_0607</name>
</gene>
<evidence type="ECO:0000313" key="2">
    <source>
        <dbReference type="Proteomes" id="UP000199013"/>
    </source>
</evidence>
<protein>
    <submittedName>
        <fullName evidence="1">Uncharacterized protein</fullName>
    </submittedName>
</protein>
<evidence type="ECO:0000313" key="1">
    <source>
        <dbReference type="EMBL" id="SBW18287.1"/>
    </source>
</evidence>